<protein>
    <submittedName>
        <fullName evidence="1">DUF2505 domain-containing protein</fullName>
    </submittedName>
</protein>
<dbReference type="Proteomes" id="UP000521379">
    <property type="component" value="Unassembled WGS sequence"/>
</dbReference>
<evidence type="ECO:0000313" key="1">
    <source>
        <dbReference type="EMBL" id="NKE09422.1"/>
    </source>
</evidence>
<dbReference type="RefSeq" id="WP_119932055.1">
    <property type="nucleotide sequence ID" value="NZ_JAAVUN010000008.1"/>
</dbReference>
<dbReference type="InterPro" id="IPR019639">
    <property type="entry name" value="DUF2505"/>
</dbReference>
<sequence>MAVTAEQTVNAPVEKVTETFLDEAFNRHVAERGGATLNSFEVDGDTAGAFTVTSVRTMGADKLPEMAKKFIKDGLNITQVDSWAAPEADGSRNIRTEITVGGMPANGEGTQRLQAQGEKTAVSVNMSLNVKIPLVGGKLASTAEPYVGKALSLQAREADAWIASH</sequence>
<gene>
    <name evidence="1" type="ORF">GTW58_05600</name>
</gene>
<accession>A0A846TUG0</accession>
<proteinExistence type="predicted"/>
<dbReference type="EMBL" id="JAAVUN010000008">
    <property type="protein sequence ID" value="NKE09422.1"/>
    <property type="molecule type" value="Genomic_DNA"/>
</dbReference>
<reference evidence="1 2" key="1">
    <citation type="submission" date="2020-02" db="EMBL/GenBank/DDBJ databases">
        <authorList>
            <person name="Sun Q."/>
        </authorList>
    </citation>
    <scope>NUCLEOTIDE SEQUENCE [LARGE SCALE GENOMIC DNA]</scope>
    <source>
        <strain evidence="1 2">YIM 13062</strain>
    </source>
</reference>
<dbReference type="AlphaFoldDB" id="A0A846TUG0"/>
<dbReference type="Pfam" id="PF10698">
    <property type="entry name" value="DUF2505"/>
    <property type="match status" value="1"/>
</dbReference>
<name>A0A846TUG0_9MICC</name>
<organism evidence="1 2">
    <name type="scientific">Kocuria subflava</name>
    <dbReference type="NCBI Taxonomy" id="1736139"/>
    <lineage>
        <taxon>Bacteria</taxon>
        <taxon>Bacillati</taxon>
        <taxon>Actinomycetota</taxon>
        <taxon>Actinomycetes</taxon>
        <taxon>Micrococcales</taxon>
        <taxon>Micrococcaceae</taxon>
        <taxon>Kocuria</taxon>
    </lineage>
</organism>
<comment type="caution">
    <text evidence="1">The sequence shown here is derived from an EMBL/GenBank/DDBJ whole genome shotgun (WGS) entry which is preliminary data.</text>
</comment>
<evidence type="ECO:0000313" key="2">
    <source>
        <dbReference type="Proteomes" id="UP000521379"/>
    </source>
</evidence>
<keyword evidence="2" id="KW-1185">Reference proteome</keyword>